<dbReference type="PROSITE" id="PS50005">
    <property type="entry name" value="TPR"/>
    <property type="match status" value="1"/>
</dbReference>
<dbReference type="Proteomes" id="UP000438699">
    <property type="component" value="Unassembled WGS sequence"/>
</dbReference>
<sequence>MTLTFDAGSIPDYSVRRTGGTTVTVQMPAAAWQGERKPDIPSVRGGKIVASVKTSGNSLLITTKTKAFGFIKVQSPDKPQVLIQFFRDPIGARWKPPSERKPLPQVRPEPRPAPKPRPGPKPAPKPAPKPVAEQPAAERTAPAAQPQVTESDLGPEGTKHKPFFSVPHTVRTSVAPPPGADNGTAAHAMRFKATDKDAEEVKLAELEGADSARAPVVALPGSEPLQGQGDAGVRGSVVPPPAQMPLSGVATPGDNASAASATVAMSAPPAETQGESSVSQTVSPPQDIAPPVHSVAAGSGAAVSGAVAPPPDFLEDSGQQAVAQPEVVEEPAPAPEQVAESAPDEAVQQENATDEALPEDGADAVAEDAAQAQAEQPLTEEDNATRMVEKLRNDALEAQSLMINGNLLAAKEAFEKLLPNALLPDALREEALYSLGDINMQLYSADPADKFDEIAGAYTEALNYNPDSPKAPRALVNLGLINLKVGNLPEAKAYFSILQNKYPDDQVIPSISYYWGEYYFRKGEYRKAADQLQYLVQTYPENELVKDAAFLLAQALERIGYDEQAFQIVDYIDKRWPDYYMARPEYLLLAGGIEMRLKKYALAKDHYFTYYNLNPEAESADIALGRIGDIYLTQGFKQAAREIYEKAARDYPDKEGGLVSKMRLAEEGIYDDPTMVQMVSVFDRPYTLRPVNVYEDIVEKYPDSPLAPVAQLKLAMWYAFHKKYADALGASQDFIDKFPGSDLKDRARALGDKVFALAVPQLVEEGNYKRVLRYWESYDFIGKGDTKVDDNTRLMVATSYWKMGQPDQALEIIKPYLGDTQIPDISSKAIDLAVGIYLDQYAWDSMNKLVDHATQKWKLEPRQMRQLKYARAMALQNMGEAKEALPLWAELGMNPEVDPAFRGYAMYYMAKDAMKRQDLKRVFAYAQEALTLLLQTDGDPEKVKDAVLMSIYATERSGRYEEALKWAREYDRYITPENPEWAPTRFKLARIYKKAGAIEEWKKLLQDIIDKRPDSLQSSLAQAALDNYAVENQAREYSPAPQ</sequence>
<feature type="region of interest" description="Disordered" evidence="2">
    <location>
        <begin position="91"/>
        <end position="164"/>
    </location>
</feature>
<feature type="compositionally biased region" description="Polar residues" evidence="2">
    <location>
        <begin position="273"/>
        <end position="284"/>
    </location>
</feature>
<reference evidence="3 4" key="1">
    <citation type="journal article" date="2017" name="Int. J. Syst. Evol. Microbiol.">
        <title>Desulfovibrio senegalensis sp. nov., a mesophilic sulfate reducer isolated from marine sediment.</title>
        <authorList>
            <person name="Thioye A."/>
            <person name="Gam Z.B.A."/>
            <person name="Mbengue M."/>
            <person name="Cayol J.L."/>
            <person name="Joseph-Bartoli M."/>
            <person name="Toure-Kane C."/>
            <person name="Labat M."/>
        </authorList>
    </citation>
    <scope>NUCLEOTIDE SEQUENCE [LARGE SCALE GENOMIC DNA]</scope>
    <source>
        <strain evidence="3 4">DSM 101509</strain>
    </source>
</reference>
<dbReference type="SUPFAM" id="SSF48452">
    <property type="entry name" value="TPR-like"/>
    <property type="match status" value="3"/>
</dbReference>
<comment type="caution">
    <text evidence="3">The sequence shown here is derived from an EMBL/GenBank/DDBJ whole genome shotgun (WGS) entry which is preliminary data.</text>
</comment>
<dbReference type="InterPro" id="IPR019734">
    <property type="entry name" value="TPR_rpt"/>
</dbReference>
<evidence type="ECO:0000256" key="1">
    <source>
        <dbReference type="PROSITE-ProRule" id="PRU00339"/>
    </source>
</evidence>
<dbReference type="EMBL" id="WAIE01000002">
    <property type="protein sequence ID" value="KAB1442465.1"/>
    <property type="molecule type" value="Genomic_DNA"/>
</dbReference>
<feature type="compositionally biased region" description="Acidic residues" evidence="2">
    <location>
        <begin position="352"/>
        <end position="366"/>
    </location>
</feature>
<dbReference type="AlphaFoldDB" id="A0A6N6N3P7"/>
<feature type="compositionally biased region" description="Low complexity" evidence="2">
    <location>
        <begin position="294"/>
        <end position="307"/>
    </location>
</feature>
<gene>
    <name evidence="3" type="ORF">F8A88_08245</name>
</gene>
<feature type="region of interest" description="Disordered" evidence="2">
    <location>
        <begin position="206"/>
        <end position="382"/>
    </location>
</feature>
<feature type="repeat" description="TPR" evidence="1">
    <location>
        <begin position="509"/>
        <end position="542"/>
    </location>
</feature>
<keyword evidence="4" id="KW-1185">Reference proteome</keyword>
<proteinExistence type="predicted"/>
<dbReference type="OrthoDB" id="5468987at2"/>
<feature type="compositionally biased region" description="Low complexity" evidence="2">
    <location>
        <begin position="256"/>
        <end position="270"/>
    </location>
</feature>
<feature type="compositionally biased region" description="Low complexity" evidence="2">
    <location>
        <begin position="367"/>
        <end position="376"/>
    </location>
</feature>
<evidence type="ECO:0000256" key="2">
    <source>
        <dbReference type="SAM" id="MobiDB-lite"/>
    </source>
</evidence>
<accession>A0A6N6N3P7</accession>
<evidence type="ECO:0000313" key="4">
    <source>
        <dbReference type="Proteomes" id="UP000438699"/>
    </source>
</evidence>
<keyword evidence="1" id="KW-0802">TPR repeat</keyword>
<dbReference type="Pfam" id="PF13174">
    <property type="entry name" value="TPR_6"/>
    <property type="match status" value="2"/>
</dbReference>
<evidence type="ECO:0000313" key="3">
    <source>
        <dbReference type="EMBL" id="KAB1442465.1"/>
    </source>
</evidence>
<organism evidence="3 4">
    <name type="scientific">Pseudodesulfovibrio senegalensis</name>
    <dbReference type="NCBI Taxonomy" id="1721087"/>
    <lineage>
        <taxon>Bacteria</taxon>
        <taxon>Pseudomonadati</taxon>
        <taxon>Thermodesulfobacteriota</taxon>
        <taxon>Desulfovibrionia</taxon>
        <taxon>Desulfovibrionales</taxon>
        <taxon>Desulfovibrionaceae</taxon>
    </lineage>
</organism>
<dbReference type="Pfam" id="PF13432">
    <property type="entry name" value="TPR_16"/>
    <property type="match status" value="1"/>
</dbReference>
<dbReference type="SMART" id="SM00028">
    <property type="entry name" value="TPR"/>
    <property type="match status" value="5"/>
</dbReference>
<dbReference type="InterPro" id="IPR011990">
    <property type="entry name" value="TPR-like_helical_dom_sf"/>
</dbReference>
<feature type="compositionally biased region" description="Basic and acidic residues" evidence="2">
    <location>
        <begin position="96"/>
        <end position="112"/>
    </location>
</feature>
<dbReference type="Gene3D" id="1.25.40.10">
    <property type="entry name" value="Tetratricopeptide repeat domain"/>
    <property type="match status" value="4"/>
</dbReference>
<protein>
    <submittedName>
        <fullName evidence="3">Tetratricopeptide repeat protein</fullName>
    </submittedName>
</protein>
<feature type="compositionally biased region" description="Pro residues" evidence="2">
    <location>
        <begin position="113"/>
        <end position="129"/>
    </location>
</feature>
<name>A0A6N6N3P7_9BACT</name>